<proteinExistence type="predicted"/>
<name>A0AAD9DGV9_9STRA</name>
<dbReference type="InterPro" id="IPR011050">
    <property type="entry name" value="Pectin_lyase_fold/virulence"/>
</dbReference>
<evidence type="ECO:0000256" key="1">
    <source>
        <dbReference type="SAM" id="MobiDB-lite"/>
    </source>
</evidence>
<feature type="region of interest" description="Disordered" evidence="1">
    <location>
        <begin position="585"/>
        <end position="635"/>
    </location>
</feature>
<comment type="caution">
    <text evidence="2">The sequence shown here is derived from an EMBL/GenBank/DDBJ whole genome shotgun (WGS) entry which is preliminary data.</text>
</comment>
<evidence type="ECO:0000313" key="2">
    <source>
        <dbReference type="EMBL" id="KAK1745365.1"/>
    </source>
</evidence>
<organism evidence="2 3">
    <name type="scientific">Skeletonema marinoi</name>
    <dbReference type="NCBI Taxonomy" id="267567"/>
    <lineage>
        <taxon>Eukaryota</taxon>
        <taxon>Sar</taxon>
        <taxon>Stramenopiles</taxon>
        <taxon>Ochrophyta</taxon>
        <taxon>Bacillariophyta</taxon>
        <taxon>Coscinodiscophyceae</taxon>
        <taxon>Thalassiosirophycidae</taxon>
        <taxon>Thalassiosirales</taxon>
        <taxon>Skeletonemataceae</taxon>
        <taxon>Skeletonema</taxon>
        <taxon>Skeletonema marinoi-dohrnii complex</taxon>
    </lineage>
</organism>
<dbReference type="Proteomes" id="UP001224775">
    <property type="component" value="Unassembled WGS sequence"/>
</dbReference>
<keyword evidence="3" id="KW-1185">Reference proteome</keyword>
<evidence type="ECO:0000313" key="3">
    <source>
        <dbReference type="Proteomes" id="UP001224775"/>
    </source>
</evidence>
<feature type="compositionally biased region" description="Basic and acidic residues" evidence="1">
    <location>
        <begin position="612"/>
        <end position="622"/>
    </location>
</feature>
<dbReference type="SUPFAM" id="SSF51126">
    <property type="entry name" value="Pectin lyase-like"/>
    <property type="match status" value="1"/>
</dbReference>
<reference evidence="2" key="1">
    <citation type="submission" date="2023-06" db="EMBL/GenBank/DDBJ databases">
        <title>Survivors Of The Sea: Transcriptome response of Skeletonema marinoi to long-term dormancy.</title>
        <authorList>
            <person name="Pinder M.I.M."/>
            <person name="Kourtchenko O."/>
            <person name="Robertson E.K."/>
            <person name="Larsson T."/>
            <person name="Maumus F."/>
            <person name="Osuna-Cruz C.M."/>
            <person name="Vancaester E."/>
            <person name="Stenow R."/>
            <person name="Vandepoele K."/>
            <person name="Ploug H."/>
            <person name="Bruchert V."/>
            <person name="Godhe A."/>
            <person name="Topel M."/>
        </authorList>
    </citation>
    <scope>NUCLEOTIDE SEQUENCE</scope>
    <source>
        <strain evidence="2">R05AC</strain>
    </source>
</reference>
<feature type="compositionally biased region" description="Low complexity" evidence="1">
    <location>
        <begin position="585"/>
        <end position="594"/>
    </location>
</feature>
<gene>
    <name evidence="2" type="ORF">QTG54_003289</name>
</gene>
<sequence>MPRSPSFSPYCRLCDDIIFCPHNIDVETASDEQIAQAFDPIEQGNPKYNSNEYALGFFAAIAVSADDVSISLNGHSIAQCREHALMQRFFAVIELASAPFTPSVGPHNFVSTESDFKAAKNFKLTGPGTIGLSSHHGIHGNENEDVQISGVTFKDFEVGAVSLNNVKGLEIKNCDIPNNRHDVPVLGSFSAALKIRPYLKRLLETNPGYSMTLGGSVKSVEDVYATLVSHIANVYNDVMQYGFIDPVTHPDEYQLFNNPHQVIDGPCYVFLVHGKGPAVGGFGEEQATDISALSADVSIVNNNAQNIKCFTNEVLATVVDGSVQNDARGAILQFYNASDTSYIGMNEVSGQYTYTGNVNLDAQIMVAKAINDVTLGVDNVLQTNVNSVGLDLIDWAEGKDSSYTPKFRCNGDSMHHVIKGSIMIRVEDCQGFIIKGNTIDNVDILSEGPLPDELCVDYHKGASSSDGSDRMLADLRGISVAAVSAYDDDLRDGNDASTIRSNTITNLKSEAAKLIAGVDVQGVSTGVDLENNYVNLDRTAFDSPDDKWIGLRLRESASGIAVKQNNNFVQGVVIESESVKKRSHSAASVSLKSSADAKSEIKPKSVKKRSKLLPDYHPRPAGDSEWPNNGCPFGH</sequence>
<accession>A0AAD9DGV9</accession>
<dbReference type="EMBL" id="JATAAI010000005">
    <property type="protein sequence ID" value="KAK1745365.1"/>
    <property type="molecule type" value="Genomic_DNA"/>
</dbReference>
<protein>
    <submittedName>
        <fullName evidence="2">Uncharacterized protein</fullName>
    </submittedName>
</protein>
<dbReference type="AlphaFoldDB" id="A0AAD9DGV9"/>